<protein>
    <submittedName>
        <fullName evidence="1">Uncharacterized protein</fullName>
    </submittedName>
</protein>
<dbReference type="AlphaFoldDB" id="A0A4C1XG58"/>
<dbReference type="EMBL" id="BGZK01000828">
    <property type="protein sequence ID" value="GBP61972.1"/>
    <property type="molecule type" value="Genomic_DNA"/>
</dbReference>
<evidence type="ECO:0000313" key="2">
    <source>
        <dbReference type="Proteomes" id="UP000299102"/>
    </source>
</evidence>
<accession>A0A4C1XG58</accession>
<reference evidence="1 2" key="1">
    <citation type="journal article" date="2019" name="Commun. Biol.">
        <title>The bagworm genome reveals a unique fibroin gene that provides high tensile strength.</title>
        <authorList>
            <person name="Kono N."/>
            <person name="Nakamura H."/>
            <person name="Ohtoshi R."/>
            <person name="Tomita M."/>
            <person name="Numata K."/>
            <person name="Arakawa K."/>
        </authorList>
    </citation>
    <scope>NUCLEOTIDE SEQUENCE [LARGE SCALE GENOMIC DNA]</scope>
</reference>
<keyword evidence="2" id="KW-1185">Reference proteome</keyword>
<organism evidence="1 2">
    <name type="scientific">Eumeta variegata</name>
    <name type="common">Bagworm moth</name>
    <name type="synonym">Eumeta japonica</name>
    <dbReference type="NCBI Taxonomy" id="151549"/>
    <lineage>
        <taxon>Eukaryota</taxon>
        <taxon>Metazoa</taxon>
        <taxon>Ecdysozoa</taxon>
        <taxon>Arthropoda</taxon>
        <taxon>Hexapoda</taxon>
        <taxon>Insecta</taxon>
        <taxon>Pterygota</taxon>
        <taxon>Neoptera</taxon>
        <taxon>Endopterygota</taxon>
        <taxon>Lepidoptera</taxon>
        <taxon>Glossata</taxon>
        <taxon>Ditrysia</taxon>
        <taxon>Tineoidea</taxon>
        <taxon>Psychidae</taxon>
        <taxon>Oiketicinae</taxon>
        <taxon>Eumeta</taxon>
    </lineage>
</organism>
<gene>
    <name evidence="1" type="ORF">EVAR_40980_1</name>
</gene>
<name>A0A4C1XG58_EUMVA</name>
<dbReference type="OrthoDB" id="6782199at2759"/>
<evidence type="ECO:0000313" key="1">
    <source>
        <dbReference type="EMBL" id="GBP61972.1"/>
    </source>
</evidence>
<dbReference type="Proteomes" id="UP000299102">
    <property type="component" value="Unassembled WGS sequence"/>
</dbReference>
<comment type="caution">
    <text evidence="1">The sequence shown here is derived from an EMBL/GenBank/DDBJ whole genome shotgun (WGS) entry which is preliminary data.</text>
</comment>
<sequence length="109" mass="12319">MVKKFLNKSETSCIHVIRDDDGHLLNEENNVKERWKSYFEGVFAFEDTLADDNVTATEYMIDDGNEREITMNEIIKGLKRTKVRKATAFPTSAPLTKLVATGKPAVPTL</sequence>
<proteinExistence type="predicted"/>